<dbReference type="PROSITE" id="PS00028">
    <property type="entry name" value="ZINC_FINGER_C2H2_1"/>
    <property type="match status" value="1"/>
</dbReference>
<reference evidence="4" key="1">
    <citation type="submission" date="2022-08" db="EMBL/GenBank/DDBJ databases">
        <authorList>
            <consortium name="DOE Joint Genome Institute"/>
            <person name="Min B."/>
            <person name="Riley R."/>
            <person name="Sierra-Patev S."/>
            <person name="Naranjo-Ortiz M."/>
            <person name="Looney B."/>
            <person name="Konkel Z."/>
            <person name="Slot J.C."/>
            <person name="Sakamoto Y."/>
            <person name="Steenwyk J.L."/>
            <person name="Rokas A."/>
            <person name="Carro J."/>
            <person name="Camarero S."/>
            <person name="Ferreira P."/>
            <person name="Molpeceres G."/>
            <person name="Ruiz-Duenas F.J."/>
            <person name="Serrano A."/>
            <person name="Henrissat B."/>
            <person name="Drula E."/>
            <person name="Hughes K.W."/>
            <person name="Mata J.L."/>
            <person name="Ishikawa N.K."/>
            <person name="Vargas-Isla R."/>
            <person name="Ushijima S."/>
            <person name="Smith C.A."/>
            <person name="Ahrendt S."/>
            <person name="Andreopoulos W."/>
            <person name="He G."/>
            <person name="Labutti K."/>
            <person name="Lipzen A."/>
            <person name="Ng V."/>
            <person name="Sandor L."/>
            <person name="Barry K."/>
            <person name="Martinez A.T."/>
            <person name="Xiao Y."/>
            <person name="Gibbons J.G."/>
            <person name="Terashima K."/>
            <person name="Hibbett D.S."/>
            <person name="Grigoriev I.V."/>
        </authorList>
    </citation>
    <scope>NUCLEOTIDE SEQUENCE</scope>
    <source>
        <strain evidence="4">TFB10827</strain>
    </source>
</reference>
<feature type="domain" description="C2H2-type" evidence="3">
    <location>
        <begin position="135"/>
        <end position="162"/>
    </location>
</feature>
<keyword evidence="1" id="KW-0863">Zinc-finger</keyword>
<feature type="region of interest" description="Disordered" evidence="2">
    <location>
        <begin position="174"/>
        <end position="197"/>
    </location>
</feature>
<dbReference type="EMBL" id="MU790509">
    <property type="protein sequence ID" value="KAJ4001479.1"/>
    <property type="molecule type" value="Genomic_DNA"/>
</dbReference>
<keyword evidence="1" id="KW-0862">Zinc</keyword>
<evidence type="ECO:0000313" key="5">
    <source>
        <dbReference type="Proteomes" id="UP001163828"/>
    </source>
</evidence>
<dbReference type="Gene3D" id="3.30.160.60">
    <property type="entry name" value="Classic Zinc Finger"/>
    <property type="match status" value="1"/>
</dbReference>
<dbReference type="SUPFAM" id="SSF57667">
    <property type="entry name" value="beta-beta-alpha zinc fingers"/>
    <property type="match status" value="1"/>
</dbReference>
<accession>A0ABQ8QRY0</accession>
<proteinExistence type="predicted"/>
<comment type="caution">
    <text evidence="4">The sequence shown here is derived from an EMBL/GenBank/DDBJ whole genome shotgun (WGS) entry which is preliminary data.</text>
</comment>
<keyword evidence="5" id="KW-1185">Reference proteome</keyword>
<evidence type="ECO:0000259" key="3">
    <source>
        <dbReference type="PROSITE" id="PS50157"/>
    </source>
</evidence>
<name>A0ABQ8QRY0_9AGAR</name>
<evidence type="ECO:0000256" key="2">
    <source>
        <dbReference type="SAM" id="MobiDB-lite"/>
    </source>
</evidence>
<feature type="compositionally biased region" description="Polar residues" evidence="2">
    <location>
        <begin position="187"/>
        <end position="197"/>
    </location>
</feature>
<sequence length="197" mass="21949">MRPHPPMVLTDFPYLLTTQPDWTNSANTPFSTSSYTRFSTAGSTAYEPNQLGQTSYENSPSQYSLIQGEARPDFMAVDPSQLAYPDHSTSPTNGGYSAISPSLLTSSQPVLKKTRVASQKVKEQADRKRKLGARFYCKYCTSDFTTKHNLQHHENAHEGKKLYHCPKCKSSFSVPRSRDRHCKSCKGGSSDSPSTQQ</sequence>
<protein>
    <recommendedName>
        <fullName evidence="3">C2H2-type domain-containing protein</fullName>
    </recommendedName>
</protein>
<dbReference type="Proteomes" id="UP001163828">
    <property type="component" value="Unassembled WGS sequence"/>
</dbReference>
<organism evidence="4 5">
    <name type="scientific">Lentinula boryana</name>
    <dbReference type="NCBI Taxonomy" id="40481"/>
    <lineage>
        <taxon>Eukaryota</taxon>
        <taxon>Fungi</taxon>
        <taxon>Dikarya</taxon>
        <taxon>Basidiomycota</taxon>
        <taxon>Agaricomycotina</taxon>
        <taxon>Agaricomycetes</taxon>
        <taxon>Agaricomycetidae</taxon>
        <taxon>Agaricales</taxon>
        <taxon>Marasmiineae</taxon>
        <taxon>Omphalotaceae</taxon>
        <taxon>Lentinula</taxon>
    </lineage>
</organism>
<evidence type="ECO:0000313" key="4">
    <source>
        <dbReference type="EMBL" id="KAJ4001479.1"/>
    </source>
</evidence>
<dbReference type="InterPro" id="IPR013087">
    <property type="entry name" value="Znf_C2H2_type"/>
</dbReference>
<evidence type="ECO:0000256" key="1">
    <source>
        <dbReference type="PROSITE-ProRule" id="PRU00042"/>
    </source>
</evidence>
<gene>
    <name evidence="4" type="ORF">F5050DRAFT_1408034</name>
</gene>
<dbReference type="InterPro" id="IPR036236">
    <property type="entry name" value="Znf_C2H2_sf"/>
</dbReference>
<dbReference type="PROSITE" id="PS50157">
    <property type="entry name" value="ZINC_FINGER_C2H2_2"/>
    <property type="match status" value="1"/>
</dbReference>
<keyword evidence="1" id="KW-0479">Metal-binding</keyword>